<sequence>MPIGPTARDGTTATGGGLDRRRAAMVAVVVLLCGLTLALGYLNKARCAGEPFDEQGRSLVFDMHKDSDVCYSDIQLLWLGRNINEHTFPYVSGSITDDGALVGGAVEYPVLSGLLMWLGAIGAHTDADFLLHTALLLVPFALLTAWMLARLSGKAALLWAIGSPLVLYAFHNWELPVVCTAVAAVYVMAALPRLSLRTRGMLAAVLLGLGFCLKLYPGIFVLPLLAFVATGGDERDGDGRGTGTDVRGALLTAAAAIGTVVLVNLPFAVSGYEGWRASITFQQLREADITTNSVWYWGLRQLYGSDKRDEQAFQHAVSIASPALIIAAFALAMWLGWRRYTRSGVFPWIAVSAAMLCGFLLFHKVHSPQYTLWLVPFLVLLRVPWTLIGAYLVADVAIGVGVFRYFYSIGSGESMETMERVVQFGVWGRAVLLVAFFVLFLRAQLRGFRAPPQTLATPGRDDPVPVPVA</sequence>
<protein>
    <recommendedName>
        <fullName evidence="11">DUF2029 domain-containing protein</fullName>
    </recommendedName>
</protein>
<feature type="transmembrane region" description="Helical" evidence="8">
    <location>
        <begin position="383"/>
        <end position="406"/>
    </location>
</feature>
<comment type="subcellular location">
    <subcellularLocation>
        <location evidence="1">Cell membrane</location>
        <topology evidence="1">Multi-pass membrane protein</topology>
    </subcellularLocation>
</comment>
<feature type="transmembrane region" description="Helical" evidence="8">
    <location>
        <begin position="343"/>
        <end position="362"/>
    </location>
</feature>
<name>A0ABP9JYX5_9NOCA</name>
<dbReference type="InterPro" id="IPR016570">
    <property type="entry name" value="UCP010361"/>
</dbReference>
<keyword evidence="6 8" id="KW-0472">Membrane</keyword>
<feature type="transmembrane region" description="Helical" evidence="8">
    <location>
        <begin position="23"/>
        <end position="42"/>
    </location>
</feature>
<dbReference type="EMBL" id="BAABJM010000001">
    <property type="protein sequence ID" value="GAA5045989.1"/>
    <property type="molecule type" value="Genomic_DNA"/>
</dbReference>
<dbReference type="InterPro" id="IPR018584">
    <property type="entry name" value="GT87"/>
</dbReference>
<comment type="similarity">
    <text evidence="7">Belongs to the glycosyltransferase 87 family.</text>
</comment>
<evidence type="ECO:0000256" key="6">
    <source>
        <dbReference type="ARBA" id="ARBA00023136"/>
    </source>
</evidence>
<keyword evidence="4 8" id="KW-0812">Transmembrane</keyword>
<dbReference type="RefSeq" id="WP_425577533.1">
    <property type="nucleotide sequence ID" value="NZ_BAABJM010000001.1"/>
</dbReference>
<evidence type="ECO:0000256" key="4">
    <source>
        <dbReference type="ARBA" id="ARBA00022692"/>
    </source>
</evidence>
<dbReference type="PIRSF" id="PIRSF010361">
    <property type="entry name" value="UCP010361"/>
    <property type="match status" value="1"/>
</dbReference>
<evidence type="ECO:0000256" key="7">
    <source>
        <dbReference type="ARBA" id="ARBA00024033"/>
    </source>
</evidence>
<organism evidence="9 10">
    <name type="scientific">Nocardia callitridis</name>
    <dbReference type="NCBI Taxonomy" id="648753"/>
    <lineage>
        <taxon>Bacteria</taxon>
        <taxon>Bacillati</taxon>
        <taxon>Actinomycetota</taxon>
        <taxon>Actinomycetes</taxon>
        <taxon>Mycobacteriales</taxon>
        <taxon>Nocardiaceae</taxon>
        <taxon>Nocardia</taxon>
    </lineage>
</organism>
<gene>
    <name evidence="9" type="ORF">GCM10023318_10900</name>
</gene>
<keyword evidence="3" id="KW-0808">Transferase</keyword>
<evidence type="ECO:0000256" key="5">
    <source>
        <dbReference type="ARBA" id="ARBA00022989"/>
    </source>
</evidence>
<evidence type="ECO:0000256" key="2">
    <source>
        <dbReference type="ARBA" id="ARBA00022475"/>
    </source>
</evidence>
<feature type="transmembrane region" description="Helical" evidence="8">
    <location>
        <begin position="100"/>
        <end position="123"/>
    </location>
</feature>
<dbReference type="Pfam" id="PF09594">
    <property type="entry name" value="GT87"/>
    <property type="match status" value="1"/>
</dbReference>
<evidence type="ECO:0000256" key="1">
    <source>
        <dbReference type="ARBA" id="ARBA00004651"/>
    </source>
</evidence>
<dbReference type="Proteomes" id="UP001500603">
    <property type="component" value="Unassembled WGS sequence"/>
</dbReference>
<evidence type="ECO:0000313" key="9">
    <source>
        <dbReference type="EMBL" id="GAA5045989.1"/>
    </source>
</evidence>
<feature type="transmembrane region" description="Helical" evidence="8">
    <location>
        <begin position="426"/>
        <end position="443"/>
    </location>
</feature>
<evidence type="ECO:0008006" key="11">
    <source>
        <dbReference type="Google" id="ProtNLM"/>
    </source>
</evidence>
<proteinExistence type="inferred from homology"/>
<keyword evidence="2" id="KW-1003">Cell membrane</keyword>
<feature type="transmembrane region" description="Helical" evidence="8">
    <location>
        <begin position="129"/>
        <end position="148"/>
    </location>
</feature>
<keyword evidence="5 8" id="KW-1133">Transmembrane helix</keyword>
<accession>A0ABP9JYX5</accession>
<evidence type="ECO:0000256" key="8">
    <source>
        <dbReference type="SAM" id="Phobius"/>
    </source>
</evidence>
<feature type="transmembrane region" description="Helical" evidence="8">
    <location>
        <begin position="316"/>
        <end position="337"/>
    </location>
</feature>
<feature type="transmembrane region" description="Helical" evidence="8">
    <location>
        <begin position="177"/>
        <end position="196"/>
    </location>
</feature>
<evidence type="ECO:0000313" key="10">
    <source>
        <dbReference type="Proteomes" id="UP001500603"/>
    </source>
</evidence>
<reference evidence="10" key="1">
    <citation type="journal article" date="2019" name="Int. J. Syst. Evol. Microbiol.">
        <title>The Global Catalogue of Microorganisms (GCM) 10K type strain sequencing project: providing services to taxonomists for standard genome sequencing and annotation.</title>
        <authorList>
            <consortium name="The Broad Institute Genomics Platform"/>
            <consortium name="The Broad Institute Genome Sequencing Center for Infectious Disease"/>
            <person name="Wu L."/>
            <person name="Ma J."/>
        </authorList>
    </citation>
    <scope>NUCLEOTIDE SEQUENCE [LARGE SCALE GENOMIC DNA]</scope>
    <source>
        <strain evidence="10">JCM 18298</strain>
    </source>
</reference>
<feature type="transmembrane region" description="Helical" evidence="8">
    <location>
        <begin position="203"/>
        <end position="229"/>
    </location>
</feature>
<comment type="caution">
    <text evidence="9">The sequence shown here is derived from an EMBL/GenBank/DDBJ whole genome shotgun (WGS) entry which is preliminary data.</text>
</comment>
<evidence type="ECO:0000256" key="3">
    <source>
        <dbReference type="ARBA" id="ARBA00022679"/>
    </source>
</evidence>
<feature type="transmembrane region" description="Helical" evidence="8">
    <location>
        <begin position="249"/>
        <end position="269"/>
    </location>
</feature>
<keyword evidence="10" id="KW-1185">Reference proteome</keyword>